<feature type="compositionally biased region" description="Polar residues" evidence="10">
    <location>
        <begin position="17"/>
        <end position="28"/>
    </location>
</feature>
<dbReference type="PANTHER" id="PTHR28028">
    <property type="entry name" value="60S RIBOSOMAL SUBUNIT ASSEMBLY/EXPORT PROTEIN LOC1"/>
    <property type="match status" value="1"/>
</dbReference>
<keyword evidence="7" id="KW-0509">mRNA transport</keyword>
<dbReference type="GO" id="GO:0030687">
    <property type="term" value="C:preribosome, large subunit precursor"/>
    <property type="evidence" value="ECO:0007669"/>
    <property type="project" value="TreeGrafter"/>
</dbReference>
<evidence type="ECO:0000256" key="3">
    <source>
        <dbReference type="ARBA" id="ARBA00008132"/>
    </source>
</evidence>
<evidence type="ECO:0000256" key="9">
    <source>
        <dbReference type="ARBA" id="ARBA00023242"/>
    </source>
</evidence>
<evidence type="ECO:0000256" key="8">
    <source>
        <dbReference type="ARBA" id="ARBA00023054"/>
    </source>
</evidence>
<evidence type="ECO:0000256" key="7">
    <source>
        <dbReference type="ARBA" id="ARBA00022816"/>
    </source>
</evidence>
<gene>
    <name evidence="11" type="ORF">GcM1_224051</name>
</gene>
<evidence type="ECO:0000313" key="11">
    <source>
        <dbReference type="EMBL" id="RKF76830.1"/>
    </source>
</evidence>
<name>A0A420IQJ3_9PEZI</name>
<feature type="compositionally biased region" description="Polar residues" evidence="10">
    <location>
        <begin position="1"/>
        <end position="10"/>
    </location>
</feature>
<comment type="subunit">
    <text evidence="4">Component of the 66S pre-ribosomal particle.</text>
</comment>
<evidence type="ECO:0000256" key="1">
    <source>
        <dbReference type="ARBA" id="ARBA00001977"/>
    </source>
</evidence>
<evidence type="ECO:0000256" key="2">
    <source>
        <dbReference type="ARBA" id="ARBA00004604"/>
    </source>
</evidence>
<dbReference type="GO" id="GO:0042273">
    <property type="term" value="P:ribosomal large subunit biogenesis"/>
    <property type="evidence" value="ECO:0007669"/>
    <property type="project" value="InterPro"/>
</dbReference>
<evidence type="ECO:0000256" key="10">
    <source>
        <dbReference type="SAM" id="MobiDB-lite"/>
    </source>
</evidence>
<proteinExistence type="inferred from homology"/>
<evidence type="ECO:0000313" key="12">
    <source>
        <dbReference type="Proteomes" id="UP000285326"/>
    </source>
</evidence>
<comment type="subcellular location">
    <subcellularLocation>
        <location evidence="2">Nucleus</location>
        <location evidence="2">Nucleolus</location>
    </subcellularLocation>
</comment>
<dbReference type="Proteomes" id="UP000285326">
    <property type="component" value="Unassembled WGS sequence"/>
</dbReference>
<dbReference type="PANTHER" id="PTHR28028:SF1">
    <property type="entry name" value="60S RIBOSOMAL SUBUNIT ASSEMBLY_EXPORT PROTEIN LOC1"/>
    <property type="match status" value="1"/>
</dbReference>
<dbReference type="GO" id="GO:0051028">
    <property type="term" value="P:mRNA transport"/>
    <property type="evidence" value="ECO:0007669"/>
    <property type="project" value="UniProtKB-KW"/>
</dbReference>
<comment type="similarity">
    <text evidence="3">Belongs to the LOC1 family.</text>
</comment>
<keyword evidence="8" id="KW-0175">Coiled coil</keyword>
<sequence>MPPSRTSTVKNKYRAKNPSSPSKTQTTKNKVDAGSKTGKFTNSKLSGKVQKSTSKTNPKQKRSRLYTEKELNIPALNMITPVGVQKPKGKKKGKESMMTILSIVTAERNNQVESKMMKARQMEEIREARKAESEKKQEMKAAKFTELKDSMRKKRKRVSRVEEAGLNSDAATASNLKSRKNVSFV</sequence>
<dbReference type="GO" id="GO:0005730">
    <property type="term" value="C:nucleolus"/>
    <property type="evidence" value="ECO:0007669"/>
    <property type="project" value="UniProtKB-SubCell"/>
</dbReference>
<accession>A0A420IQJ3</accession>
<keyword evidence="9" id="KW-0539">Nucleus</keyword>
<evidence type="ECO:0000256" key="4">
    <source>
        <dbReference type="ARBA" id="ARBA00011339"/>
    </source>
</evidence>
<dbReference type="GO" id="GO:0003729">
    <property type="term" value="F:mRNA binding"/>
    <property type="evidence" value="ECO:0007669"/>
    <property type="project" value="InterPro"/>
</dbReference>
<keyword evidence="6" id="KW-0690">Ribosome biogenesis</keyword>
<dbReference type="GO" id="GO:0008298">
    <property type="term" value="P:intracellular mRNA localization"/>
    <property type="evidence" value="ECO:0007669"/>
    <property type="project" value="TreeGrafter"/>
</dbReference>
<reference evidence="11 12" key="1">
    <citation type="journal article" date="2018" name="BMC Genomics">
        <title>Comparative genome analyses reveal sequence features reflecting distinct modes of host-adaptation between dicot and monocot powdery mildew.</title>
        <authorList>
            <person name="Wu Y."/>
            <person name="Ma X."/>
            <person name="Pan Z."/>
            <person name="Kale S.D."/>
            <person name="Song Y."/>
            <person name="King H."/>
            <person name="Zhang Q."/>
            <person name="Presley C."/>
            <person name="Deng X."/>
            <person name="Wei C.I."/>
            <person name="Xiao S."/>
        </authorList>
    </citation>
    <scope>NUCLEOTIDE SEQUENCE [LARGE SCALE GENOMIC DNA]</scope>
    <source>
        <strain evidence="11">UMSG1</strain>
    </source>
</reference>
<dbReference type="EMBL" id="MCBS01022438">
    <property type="protein sequence ID" value="RKF76830.1"/>
    <property type="molecule type" value="Genomic_DNA"/>
</dbReference>
<feature type="region of interest" description="Disordered" evidence="10">
    <location>
        <begin position="1"/>
        <end position="68"/>
    </location>
</feature>
<dbReference type="InterPro" id="IPR037650">
    <property type="entry name" value="Loc1"/>
</dbReference>
<evidence type="ECO:0000256" key="5">
    <source>
        <dbReference type="ARBA" id="ARBA00022448"/>
    </source>
</evidence>
<comment type="caution">
    <text evidence="11">The sequence shown here is derived from an EMBL/GenBank/DDBJ whole genome shotgun (WGS) entry which is preliminary data.</text>
</comment>
<evidence type="ECO:0000256" key="6">
    <source>
        <dbReference type="ARBA" id="ARBA00022517"/>
    </source>
</evidence>
<organism evidence="11 12">
    <name type="scientific">Golovinomyces cichoracearum</name>
    <dbReference type="NCBI Taxonomy" id="62708"/>
    <lineage>
        <taxon>Eukaryota</taxon>
        <taxon>Fungi</taxon>
        <taxon>Dikarya</taxon>
        <taxon>Ascomycota</taxon>
        <taxon>Pezizomycotina</taxon>
        <taxon>Leotiomycetes</taxon>
        <taxon>Erysiphales</taxon>
        <taxon>Erysiphaceae</taxon>
        <taxon>Golovinomyces</taxon>
    </lineage>
</organism>
<feature type="compositionally biased region" description="Polar residues" evidence="10">
    <location>
        <begin position="38"/>
        <end position="57"/>
    </location>
</feature>
<keyword evidence="5" id="KW-0813">Transport</keyword>
<protein>
    <submittedName>
        <fullName evidence="11">60S ribosomal subunit assembly/export protein loc1</fullName>
    </submittedName>
</protein>
<comment type="function">
    <text evidence="1">Required for efficient assembly and nuclear export of the 60S ribosomal subunit.</text>
</comment>
<feature type="region of interest" description="Disordered" evidence="10">
    <location>
        <begin position="145"/>
        <end position="185"/>
    </location>
</feature>
<dbReference type="AlphaFoldDB" id="A0A420IQJ3"/>